<proteinExistence type="predicted"/>
<evidence type="ECO:0000313" key="2">
    <source>
        <dbReference type="Proteomes" id="UP000618986"/>
    </source>
</evidence>
<comment type="caution">
    <text evidence="1">The sequence shown here is derived from an EMBL/GenBank/DDBJ whole genome shotgun (WGS) entry which is preliminary data.</text>
</comment>
<dbReference type="SUPFAM" id="SSF56645">
    <property type="entry name" value="Acyl-CoA dehydrogenase NM domain-like"/>
    <property type="match status" value="1"/>
</dbReference>
<dbReference type="InterPro" id="IPR046373">
    <property type="entry name" value="Acyl-CoA_Oxase/DH_mid-dom_sf"/>
</dbReference>
<keyword evidence="2" id="KW-1185">Reference proteome</keyword>
<gene>
    <name evidence="1" type="ORF">FHU28_000282</name>
</gene>
<reference evidence="1 2" key="1">
    <citation type="submission" date="2020-08" db="EMBL/GenBank/DDBJ databases">
        <title>Sequencing the genomes of 1000 actinobacteria strains.</title>
        <authorList>
            <person name="Klenk H.-P."/>
        </authorList>
    </citation>
    <scope>NUCLEOTIDE SEQUENCE [LARGE SCALE GENOMIC DNA]</scope>
    <source>
        <strain evidence="1 2">DSM 43036</strain>
    </source>
</reference>
<dbReference type="GeneID" id="300290886"/>
<dbReference type="EMBL" id="JACHJC010000001">
    <property type="protein sequence ID" value="MBB5110443.1"/>
    <property type="molecule type" value="Genomic_DNA"/>
</dbReference>
<protein>
    <submittedName>
        <fullName evidence="1">Alkylation response protein AidB-like acyl-CoA dehydrogenase</fullName>
    </submittedName>
</protein>
<dbReference type="Gene3D" id="2.40.110.10">
    <property type="entry name" value="Butyryl-CoA Dehydrogenase, subunit A, domain 2"/>
    <property type="match status" value="1"/>
</dbReference>
<dbReference type="RefSeq" id="WP_184680091.1">
    <property type="nucleotide sequence ID" value="NZ_JACHJC010000001.1"/>
</dbReference>
<evidence type="ECO:0000313" key="1">
    <source>
        <dbReference type="EMBL" id="MBB5110443.1"/>
    </source>
</evidence>
<sequence length="329" mass="35361">MGRVEQVVSPGTADPRAGAESPYPLVWLRRGPEESRSLVQGLELVRHVAAGDVAEGWLCMIANGTAHYLSTFASDELLDRTYARDNQVFGVVAPVGVLRPDGDGTARIDGRWRFASGADRATYLAMGCVPVEGRRRSALLRRDLLRVDEPWAGPGLLATTSHTLRADDVHVDETDVVDLTDVPSDRPTGIYGDGELFLANMPGVPLGLAEGLLALLGPTVTGTSAWATTYSDAYSRCVLARHGVTDMLRDLDTLARNGRLKPFAPPLRAEFRALLSGAYHVALDAVLALVAACDTADPALRARLVTARRDGETMRPHGAMRSYLHGRSG</sequence>
<organism evidence="1 2">
    <name type="scientific">Micromonospora echinospora</name>
    <name type="common">Micromonospora purpurea</name>
    <dbReference type="NCBI Taxonomy" id="1877"/>
    <lineage>
        <taxon>Bacteria</taxon>
        <taxon>Bacillati</taxon>
        <taxon>Actinomycetota</taxon>
        <taxon>Actinomycetes</taxon>
        <taxon>Micromonosporales</taxon>
        <taxon>Micromonosporaceae</taxon>
        <taxon>Micromonospora</taxon>
    </lineage>
</organism>
<accession>A0ABR6M4Y1</accession>
<dbReference type="InterPro" id="IPR009100">
    <property type="entry name" value="AcylCoA_DH/oxidase_NM_dom_sf"/>
</dbReference>
<dbReference type="Proteomes" id="UP000618986">
    <property type="component" value="Unassembled WGS sequence"/>
</dbReference>
<name>A0ABR6M4Y1_MICEC</name>